<accession>A0A2N9EQ07</accession>
<dbReference type="InterPro" id="IPR050905">
    <property type="entry name" value="Plant_NBS-LRR"/>
</dbReference>
<proteinExistence type="inferred from homology"/>
<keyword evidence="3" id="KW-0611">Plant defense</keyword>
<sequence length="540" mass="62141">MEIAGSIVAKIGEYLVAPIGQQFGYLIYHNNYIENFRDQFQRLSVERAELQLLVDVANRNGEVIAPRVEWWIQEVDKINERVERLLEENVVENRMVWNGRFPDLKSRYSLSRKAKKKTLAIAKLVRDGNFERVSYPAPPLEIGSSSLSIEAFKGFESRKKLKKKVLEALKDDEINMIAICGMGGIGKTTMVEEVKERVKADNLFDEVVMAMVSQNQDLRNIQDDVWDEPLDLKKVGIPYGSKYKRFKLLLTSRFKDACKKMKTQNTFPNQLVYEEEECNQMKTMTFPMELLSEEEEWNLFREMAGNFVDNPNLCSIPKEVAKECASLPIAIVTVGRALEDKSRDGVGRRLFAKIDNIAEARNRVHAMVENLRRSFLLLDSRKEECVKMHDIVRDVAISIADEQGFLVGCDDKMEEWPEKDTYENYAAISLVSRELKKHPDGLECPKLELLHLSCGEDTPQTFSTNFFKGMKELKVLSMRGMSFPFLPQSIQVLQNLRTLHLEYCKLEDVSAIGKLGKLEMLAFLVLKSRSCREKEEIFFI</sequence>
<dbReference type="Gene3D" id="3.80.10.10">
    <property type="entry name" value="Ribonuclease Inhibitor"/>
    <property type="match status" value="1"/>
</dbReference>
<evidence type="ECO:0000259" key="6">
    <source>
        <dbReference type="Pfam" id="PF00931"/>
    </source>
</evidence>
<dbReference type="PANTHER" id="PTHR33463:SF203">
    <property type="entry name" value="AAA+ ATPASE DOMAIN-CONTAINING PROTEIN"/>
    <property type="match status" value="1"/>
</dbReference>
<keyword evidence="5" id="KW-0175">Coiled coil</keyword>
<evidence type="ECO:0000256" key="1">
    <source>
        <dbReference type="ARBA" id="ARBA00008894"/>
    </source>
</evidence>
<organism evidence="7">
    <name type="scientific">Fagus sylvatica</name>
    <name type="common">Beechnut</name>
    <dbReference type="NCBI Taxonomy" id="28930"/>
    <lineage>
        <taxon>Eukaryota</taxon>
        <taxon>Viridiplantae</taxon>
        <taxon>Streptophyta</taxon>
        <taxon>Embryophyta</taxon>
        <taxon>Tracheophyta</taxon>
        <taxon>Spermatophyta</taxon>
        <taxon>Magnoliopsida</taxon>
        <taxon>eudicotyledons</taxon>
        <taxon>Gunneridae</taxon>
        <taxon>Pentapetalae</taxon>
        <taxon>rosids</taxon>
        <taxon>fabids</taxon>
        <taxon>Fagales</taxon>
        <taxon>Fagaceae</taxon>
        <taxon>Fagus</taxon>
    </lineage>
</organism>
<dbReference type="InterPro" id="IPR002182">
    <property type="entry name" value="NB-ARC"/>
</dbReference>
<evidence type="ECO:0000256" key="3">
    <source>
        <dbReference type="ARBA" id="ARBA00022821"/>
    </source>
</evidence>
<feature type="coiled-coil region" evidence="5">
    <location>
        <begin position="33"/>
        <end position="88"/>
    </location>
</feature>
<dbReference type="PRINTS" id="PR00364">
    <property type="entry name" value="DISEASERSIST"/>
</dbReference>
<dbReference type="GO" id="GO:0005524">
    <property type="term" value="F:ATP binding"/>
    <property type="evidence" value="ECO:0007669"/>
    <property type="project" value="UniProtKB-KW"/>
</dbReference>
<name>A0A2N9EQ07_FAGSY</name>
<dbReference type="InterPro" id="IPR042197">
    <property type="entry name" value="Apaf_helical"/>
</dbReference>
<evidence type="ECO:0000256" key="5">
    <source>
        <dbReference type="SAM" id="Coils"/>
    </source>
</evidence>
<dbReference type="Gene3D" id="3.40.50.300">
    <property type="entry name" value="P-loop containing nucleotide triphosphate hydrolases"/>
    <property type="match status" value="1"/>
</dbReference>
<feature type="domain" description="NB-ARC" evidence="6">
    <location>
        <begin position="159"/>
        <end position="222"/>
    </location>
</feature>
<gene>
    <name evidence="7" type="ORF">FSB_LOCUS4800</name>
</gene>
<dbReference type="InterPro" id="IPR027417">
    <property type="entry name" value="P-loop_NTPase"/>
</dbReference>
<protein>
    <recommendedName>
        <fullName evidence="6">NB-ARC domain-containing protein</fullName>
    </recommendedName>
</protein>
<dbReference type="AlphaFoldDB" id="A0A2N9EQ07"/>
<evidence type="ECO:0000313" key="7">
    <source>
        <dbReference type="EMBL" id="SPC76918.1"/>
    </source>
</evidence>
<dbReference type="GO" id="GO:0006952">
    <property type="term" value="P:defense response"/>
    <property type="evidence" value="ECO:0007669"/>
    <property type="project" value="UniProtKB-KW"/>
</dbReference>
<dbReference type="EMBL" id="OIVN01000242">
    <property type="protein sequence ID" value="SPC76918.1"/>
    <property type="molecule type" value="Genomic_DNA"/>
</dbReference>
<dbReference type="Gene3D" id="1.10.8.430">
    <property type="entry name" value="Helical domain of apoptotic protease-activating factors"/>
    <property type="match status" value="1"/>
</dbReference>
<dbReference type="Pfam" id="PF00931">
    <property type="entry name" value="NB-ARC"/>
    <property type="match status" value="2"/>
</dbReference>
<comment type="similarity">
    <text evidence="1">Belongs to the disease resistance NB-LRR family.</text>
</comment>
<feature type="domain" description="NB-ARC" evidence="6">
    <location>
        <begin position="223"/>
        <end position="281"/>
    </location>
</feature>
<dbReference type="SUPFAM" id="SSF52058">
    <property type="entry name" value="L domain-like"/>
    <property type="match status" value="1"/>
</dbReference>
<dbReference type="PANTHER" id="PTHR33463">
    <property type="entry name" value="NB-ARC DOMAIN-CONTAINING PROTEIN-RELATED"/>
    <property type="match status" value="1"/>
</dbReference>
<reference evidence="7" key="1">
    <citation type="submission" date="2018-02" db="EMBL/GenBank/DDBJ databases">
        <authorList>
            <person name="Cohen D.B."/>
            <person name="Kent A.D."/>
        </authorList>
    </citation>
    <scope>NUCLEOTIDE SEQUENCE</scope>
</reference>
<evidence type="ECO:0000256" key="2">
    <source>
        <dbReference type="ARBA" id="ARBA00022741"/>
    </source>
</evidence>
<dbReference type="GO" id="GO:0043531">
    <property type="term" value="F:ADP binding"/>
    <property type="evidence" value="ECO:0007669"/>
    <property type="project" value="InterPro"/>
</dbReference>
<keyword evidence="4" id="KW-0067">ATP-binding</keyword>
<evidence type="ECO:0000256" key="4">
    <source>
        <dbReference type="ARBA" id="ARBA00022840"/>
    </source>
</evidence>
<dbReference type="SUPFAM" id="SSF52540">
    <property type="entry name" value="P-loop containing nucleoside triphosphate hydrolases"/>
    <property type="match status" value="1"/>
</dbReference>
<keyword evidence="2" id="KW-0547">Nucleotide-binding</keyword>
<dbReference type="InterPro" id="IPR032675">
    <property type="entry name" value="LRR_dom_sf"/>
</dbReference>